<dbReference type="UniPathway" id="UPA00053">
    <property type="reaction ID" value="UER00085"/>
</dbReference>
<dbReference type="EMBL" id="MFGX01000121">
    <property type="protein sequence ID" value="OGF53058.1"/>
    <property type="molecule type" value="Genomic_DNA"/>
</dbReference>
<comment type="cofactor">
    <cofactor evidence="17">
        <name>Co(2+)</name>
        <dbReference type="ChEBI" id="CHEBI:48828"/>
    </cofactor>
    <cofactor evidence="17">
        <name>Zn(2+)</name>
        <dbReference type="ChEBI" id="CHEBI:29105"/>
    </cofactor>
    <text evidence="17">Binds 1 divalent metal cation per subunit. Can use either Co(2+) or Zn(2+).</text>
</comment>
<comment type="caution">
    <text evidence="17">Lacks conserved residue(s) required for the propagation of feature annotation.</text>
</comment>
<keyword evidence="11 17" id="KW-0547">Nucleotide-binding</keyword>
<comment type="function">
    <text evidence="17">Catalyzes the conversion of 3-deoxy-D-arabino-heptulosonate 7-phosphate (DAHP) to dehydroquinate (DHQ).</text>
</comment>
<evidence type="ECO:0000256" key="8">
    <source>
        <dbReference type="ARBA" id="ARBA00022490"/>
    </source>
</evidence>
<keyword evidence="13 17" id="KW-0520">NAD</keyword>
<dbReference type="GO" id="GO:0005737">
    <property type="term" value="C:cytoplasm"/>
    <property type="evidence" value="ECO:0007669"/>
    <property type="project" value="UniProtKB-SubCell"/>
</dbReference>
<evidence type="ECO:0000256" key="16">
    <source>
        <dbReference type="ARBA" id="ARBA00023285"/>
    </source>
</evidence>
<keyword evidence="10 17" id="KW-0479">Metal-binding</keyword>
<dbReference type="NCBIfam" id="TIGR01357">
    <property type="entry name" value="aroB"/>
    <property type="match status" value="1"/>
</dbReference>
<feature type="binding site" evidence="17">
    <location>
        <begin position="130"/>
        <end position="131"/>
    </location>
    <ligand>
        <name>NAD(+)</name>
        <dbReference type="ChEBI" id="CHEBI:57540"/>
    </ligand>
</feature>
<dbReference type="InterPro" id="IPR030960">
    <property type="entry name" value="DHQS/DOIS_N"/>
</dbReference>
<proteinExistence type="inferred from homology"/>
<dbReference type="CDD" id="cd08195">
    <property type="entry name" value="DHQS"/>
    <property type="match status" value="1"/>
</dbReference>
<evidence type="ECO:0000256" key="2">
    <source>
        <dbReference type="ARBA" id="ARBA00001911"/>
    </source>
</evidence>
<dbReference type="STRING" id="1817864.A2Z21_00220"/>
<dbReference type="GO" id="GO:0009423">
    <property type="term" value="P:chorismate biosynthetic process"/>
    <property type="evidence" value="ECO:0007669"/>
    <property type="project" value="UniProtKB-UniRule"/>
</dbReference>
<dbReference type="SUPFAM" id="SSF56796">
    <property type="entry name" value="Dehydroquinate synthase-like"/>
    <property type="match status" value="1"/>
</dbReference>
<comment type="subcellular location">
    <subcellularLocation>
        <location evidence="3 17">Cytoplasm</location>
    </subcellularLocation>
</comment>
<sequence>MKTIRVELDERSYPIYIEAGALEKLGQICSEHRLGPRVALITDKTVEKLYGSQTLAQLRSAGVDAQLIPVPPGESSKSLEWLDRLYTRLLWAGFDRDATIVALGGGVVGDLAGFVAATYLRGVRWVQVPTTLLAQVDAAIGGKTGINHRFGKNLIGAFHQPQFVLTDPELLQTLPERQRFAGLAEVIKYGLIHDERFFTQLETTWDGCLEDRKRSSTIIERSIEIKSEIVSRDEREVASRALLNFGHTIGHALEAATKYQHFLHGEAVAWGMLAEAYISYKKQGLTAQDFERIAALLRRLPRPAFPPSLEMEPFLEYIHRDKKARHKQIWLVLLQGFGKAALSGVMEVDIREAFEYLRASS</sequence>
<protein>
    <recommendedName>
        <fullName evidence="7 17">3-dehydroquinate synthase</fullName>
        <shortName evidence="17">DHQS</shortName>
        <ecNumber evidence="6 17">4.2.3.4</ecNumber>
    </recommendedName>
</protein>
<dbReference type="InterPro" id="IPR030963">
    <property type="entry name" value="DHQ_synth_fam"/>
</dbReference>
<evidence type="ECO:0000256" key="15">
    <source>
        <dbReference type="ARBA" id="ARBA00023239"/>
    </source>
</evidence>
<keyword evidence="9 17" id="KW-0028">Amino-acid biosynthesis</keyword>
<feature type="binding site" evidence="17">
    <location>
        <position position="152"/>
    </location>
    <ligand>
        <name>NAD(+)</name>
        <dbReference type="ChEBI" id="CHEBI:57540"/>
    </ligand>
</feature>
<feature type="domain" description="3-dehydroquinate synthase N-terminal" evidence="18">
    <location>
        <begin position="69"/>
        <end position="178"/>
    </location>
</feature>
<comment type="catalytic activity">
    <reaction evidence="1 17">
        <text>7-phospho-2-dehydro-3-deoxy-D-arabino-heptonate = 3-dehydroquinate + phosphate</text>
        <dbReference type="Rhea" id="RHEA:21968"/>
        <dbReference type="ChEBI" id="CHEBI:32364"/>
        <dbReference type="ChEBI" id="CHEBI:43474"/>
        <dbReference type="ChEBI" id="CHEBI:58394"/>
        <dbReference type="EC" id="4.2.3.4"/>
    </reaction>
</comment>
<evidence type="ECO:0000256" key="5">
    <source>
        <dbReference type="ARBA" id="ARBA00005412"/>
    </source>
</evidence>
<evidence type="ECO:0000256" key="6">
    <source>
        <dbReference type="ARBA" id="ARBA00013031"/>
    </source>
</evidence>
<dbReference type="PANTHER" id="PTHR43622">
    <property type="entry name" value="3-DEHYDROQUINATE SYNTHASE"/>
    <property type="match status" value="1"/>
</dbReference>
<dbReference type="Proteomes" id="UP000179157">
    <property type="component" value="Unassembled WGS sequence"/>
</dbReference>
<keyword evidence="12 17" id="KW-0862">Zinc</keyword>
<organism evidence="20 21">
    <name type="scientific">Fraserbacteria sp. (strain RBG_16_55_9)</name>
    <dbReference type="NCBI Taxonomy" id="1817864"/>
    <lineage>
        <taxon>Bacteria</taxon>
        <taxon>Candidatus Fraseribacteriota</taxon>
    </lineage>
</organism>
<evidence type="ECO:0000256" key="10">
    <source>
        <dbReference type="ARBA" id="ARBA00022723"/>
    </source>
</evidence>
<feature type="binding site" evidence="17">
    <location>
        <position position="143"/>
    </location>
    <ligand>
        <name>NAD(+)</name>
        <dbReference type="ChEBI" id="CHEBI:57540"/>
    </ligand>
</feature>
<dbReference type="PANTHER" id="PTHR43622:SF7">
    <property type="entry name" value="3-DEHYDROQUINATE SYNTHASE, CHLOROPLASTIC"/>
    <property type="match status" value="1"/>
</dbReference>
<evidence type="ECO:0000256" key="4">
    <source>
        <dbReference type="ARBA" id="ARBA00004661"/>
    </source>
</evidence>
<feature type="binding site" evidence="17">
    <location>
        <position position="247"/>
    </location>
    <ligand>
        <name>Zn(2+)</name>
        <dbReference type="ChEBI" id="CHEBI:29105"/>
    </ligand>
</feature>
<feature type="binding site" evidence="17">
    <location>
        <position position="185"/>
    </location>
    <ligand>
        <name>Zn(2+)</name>
        <dbReference type="ChEBI" id="CHEBI:29105"/>
    </ligand>
</feature>
<keyword evidence="15 17" id="KW-0456">Lyase</keyword>
<evidence type="ECO:0000256" key="1">
    <source>
        <dbReference type="ARBA" id="ARBA00001393"/>
    </source>
</evidence>
<dbReference type="GO" id="GO:0000166">
    <property type="term" value="F:nucleotide binding"/>
    <property type="evidence" value="ECO:0007669"/>
    <property type="project" value="UniProtKB-KW"/>
</dbReference>
<dbReference type="InterPro" id="IPR050071">
    <property type="entry name" value="Dehydroquinate_synthase"/>
</dbReference>
<accession>A0A1F5UPF3</accession>
<gene>
    <name evidence="17" type="primary">aroB</name>
    <name evidence="20" type="ORF">A2Z21_00220</name>
</gene>
<feature type="binding site" evidence="17">
    <location>
        <begin position="106"/>
        <end position="110"/>
    </location>
    <ligand>
        <name>NAD(+)</name>
        <dbReference type="ChEBI" id="CHEBI:57540"/>
    </ligand>
</feature>
<dbReference type="GO" id="GO:0009073">
    <property type="term" value="P:aromatic amino acid family biosynthetic process"/>
    <property type="evidence" value="ECO:0007669"/>
    <property type="project" value="UniProtKB-KW"/>
</dbReference>
<dbReference type="Gene3D" id="1.20.1090.10">
    <property type="entry name" value="Dehydroquinate synthase-like - alpha domain"/>
    <property type="match status" value="1"/>
</dbReference>
<dbReference type="InterPro" id="IPR016037">
    <property type="entry name" value="DHQ_synth_AroB"/>
</dbReference>
<evidence type="ECO:0000256" key="9">
    <source>
        <dbReference type="ARBA" id="ARBA00022605"/>
    </source>
</evidence>
<reference evidence="20 21" key="1">
    <citation type="journal article" date="2016" name="Nat. Commun.">
        <title>Thousands of microbial genomes shed light on interconnected biogeochemical processes in an aquifer system.</title>
        <authorList>
            <person name="Anantharaman K."/>
            <person name="Brown C.T."/>
            <person name="Hug L.A."/>
            <person name="Sharon I."/>
            <person name="Castelle C.J."/>
            <person name="Probst A.J."/>
            <person name="Thomas B.C."/>
            <person name="Singh A."/>
            <person name="Wilkins M.J."/>
            <person name="Karaoz U."/>
            <person name="Brodie E.L."/>
            <person name="Williams K.H."/>
            <person name="Hubbard S.S."/>
            <person name="Banfield J.F."/>
        </authorList>
    </citation>
    <scope>NUCLEOTIDE SEQUENCE [LARGE SCALE GENOMIC DNA]</scope>
    <source>
        <strain evidence="21">RBG_16_55_9</strain>
    </source>
</reference>
<dbReference type="PIRSF" id="PIRSF001455">
    <property type="entry name" value="DHQ_synth"/>
    <property type="match status" value="1"/>
</dbReference>
<dbReference type="GO" id="GO:0046872">
    <property type="term" value="F:metal ion binding"/>
    <property type="evidence" value="ECO:0007669"/>
    <property type="project" value="UniProtKB-KW"/>
</dbReference>
<dbReference type="Pfam" id="PF01761">
    <property type="entry name" value="DHQ_synthase"/>
    <property type="match status" value="1"/>
</dbReference>
<dbReference type="FunFam" id="3.40.50.1970:FF:000001">
    <property type="entry name" value="3-dehydroquinate synthase"/>
    <property type="match status" value="1"/>
</dbReference>
<evidence type="ECO:0000256" key="13">
    <source>
        <dbReference type="ARBA" id="ARBA00023027"/>
    </source>
</evidence>
<evidence type="ECO:0000256" key="7">
    <source>
        <dbReference type="ARBA" id="ARBA00017684"/>
    </source>
</evidence>
<evidence type="ECO:0000313" key="20">
    <source>
        <dbReference type="EMBL" id="OGF53058.1"/>
    </source>
</evidence>
<dbReference type="Pfam" id="PF24621">
    <property type="entry name" value="DHQS_C"/>
    <property type="match status" value="1"/>
</dbReference>
<keyword evidence="16 17" id="KW-0170">Cobalt</keyword>
<evidence type="ECO:0000256" key="11">
    <source>
        <dbReference type="ARBA" id="ARBA00022741"/>
    </source>
</evidence>
<evidence type="ECO:0000256" key="17">
    <source>
        <dbReference type="HAMAP-Rule" id="MF_00110"/>
    </source>
</evidence>
<dbReference type="EC" id="4.2.3.4" evidence="6 17"/>
<name>A0A1F5UPF3_FRAXR</name>
<dbReference type="InterPro" id="IPR056179">
    <property type="entry name" value="DHQS_C"/>
</dbReference>
<feature type="domain" description="3-dehydroquinate synthase C-terminal" evidence="19">
    <location>
        <begin position="182"/>
        <end position="324"/>
    </location>
</feature>
<comment type="pathway">
    <text evidence="4 17">Metabolic intermediate biosynthesis; chorismate biosynthesis; chorismate from D-erythrose 4-phosphate and phosphoenolpyruvate: step 2/7.</text>
</comment>
<dbReference type="AlphaFoldDB" id="A0A1F5UPF3"/>
<keyword evidence="14 17" id="KW-0057">Aromatic amino acid biosynthesis</keyword>
<evidence type="ECO:0000313" key="21">
    <source>
        <dbReference type="Proteomes" id="UP000179157"/>
    </source>
</evidence>
<evidence type="ECO:0000256" key="14">
    <source>
        <dbReference type="ARBA" id="ARBA00023141"/>
    </source>
</evidence>
<evidence type="ECO:0000259" key="19">
    <source>
        <dbReference type="Pfam" id="PF24621"/>
    </source>
</evidence>
<dbReference type="GO" id="GO:0003856">
    <property type="term" value="F:3-dehydroquinate synthase activity"/>
    <property type="evidence" value="ECO:0007669"/>
    <property type="project" value="UniProtKB-UniRule"/>
</dbReference>
<dbReference type="Gene3D" id="3.40.50.1970">
    <property type="match status" value="1"/>
</dbReference>
<feature type="binding site" evidence="17">
    <location>
        <position position="264"/>
    </location>
    <ligand>
        <name>Zn(2+)</name>
        <dbReference type="ChEBI" id="CHEBI:29105"/>
    </ligand>
</feature>
<comment type="caution">
    <text evidence="20">The sequence shown here is derived from an EMBL/GenBank/DDBJ whole genome shotgun (WGS) entry which is preliminary data.</text>
</comment>
<evidence type="ECO:0000259" key="18">
    <source>
        <dbReference type="Pfam" id="PF01761"/>
    </source>
</evidence>
<evidence type="ECO:0000256" key="12">
    <source>
        <dbReference type="ARBA" id="ARBA00022833"/>
    </source>
</evidence>
<dbReference type="GO" id="GO:0008652">
    <property type="term" value="P:amino acid biosynthetic process"/>
    <property type="evidence" value="ECO:0007669"/>
    <property type="project" value="UniProtKB-KW"/>
</dbReference>
<keyword evidence="8 17" id="KW-0963">Cytoplasm</keyword>
<dbReference type="HAMAP" id="MF_00110">
    <property type="entry name" value="DHQ_synthase"/>
    <property type="match status" value="1"/>
</dbReference>
<evidence type="ECO:0000256" key="3">
    <source>
        <dbReference type="ARBA" id="ARBA00004496"/>
    </source>
</evidence>
<comment type="cofactor">
    <cofactor evidence="2 17">
        <name>NAD(+)</name>
        <dbReference type="ChEBI" id="CHEBI:57540"/>
    </cofactor>
</comment>
<comment type="similarity">
    <text evidence="5 17">Belongs to the sugar phosphate cyclases superfamily. Dehydroquinate synthase family.</text>
</comment>